<dbReference type="GeneID" id="89289404"/>
<protein>
    <submittedName>
        <fullName evidence="1">Uncharacterized protein</fullName>
    </submittedName>
</protein>
<dbReference type="EMBL" id="AP028907">
    <property type="protein sequence ID" value="BES81824.1"/>
    <property type="molecule type" value="Genomic_DNA"/>
</dbReference>
<gene>
    <name evidence="1" type="ORF">PABY_13910</name>
</gene>
<sequence>MKPRIEYIVGLVRRYFPEARLPGVKTRAGRETFVLRLRLRVDRRALLEAREVWRSGRLIGYGYQLVITGYGSGDKDSVHVDALRYNNAPRHAEAPRFPTTSM</sequence>
<dbReference type="RefSeq" id="WP_338248565.1">
    <property type="nucleotide sequence ID" value="NZ_AP028907.1"/>
</dbReference>
<evidence type="ECO:0000313" key="2">
    <source>
        <dbReference type="Proteomes" id="UP001341135"/>
    </source>
</evidence>
<accession>A0ABN6ZR08</accession>
<evidence type="ECO:0000313" key="1">
    <source>
        <dbReference type="EMBL" id="BES81824.1"/>
    </source>
</evidence>
<dbReference type="Proteomes" id="UP001341135">
    <property type="component" value="Chromosome"/>
</dbReference>
<name>A0ABN6ZR08_9CREN</name>
<keyword evidence="2" id="KW-1185">Reference proteome</keyword>
<reference evidence="1 2" key="1">
    <citation type="submission" date="2023-09" db="EMBL/GenBank/DDBJ databases">
        <title>Pyrofollis japonicus gen. nov. sp. nov., a novel member of the family Pyrodictiaceae isolated from the Iheya North hydrothermal field.</title>
        <authorList>
            <person name="Miyazaki U."/>
            <person name="Sanari M."/>
            <person name="Tame A."/>
            <person name="Kitajima M."/>
            <person name="Okamoto A."/>
            <person name="Sawayama S."/>
            <person name="Miyazaki J."/>
            <person name="Takai K."/>
            <person name="Nakagawa S."/>
        </authorList>
    </citation>
    <scope>NUCLEOTIDE SEQUENCE [LARGE SCALE GENOMIC DNA]</scope>
    <source>
        <strain evidence="1 2">AV2</strain>
    </source>
</reference>
<organism evidence="1 2">
    <name type="scientific">Pyrodictium abyssi</name>
    <dbReference type="NCBI Taxonomy" id="54256"/>
    <lineage>
        <taxon>Archaea</taxon>
        <taxon>Thermoproteota</taxon>
        <taxon>Thermoprotei</taxon>
        <taxon>Desulfurococcales</taxon>
        <taxon>Pyrodictiaceae</taxon>
        <taxon>Pyrodictium</taxon>
    </lineage>
</organism>
<proteinExistence type="predicted"/>